<dbReference type="RefSeq" id="WP_004423033.1">
    <property type="nucleotide sequence ID" value="NZ_CAJQNA010000159.1"/>
</dbReference>
<dbReference type="Proteomes" id="UP000272833">
    <property type="component" value="Unassembled WGS sequence"/>
</dbReference>
<reference evidence="12 18" key="3">
    <citation type="submission" date="2018-10" db="EMBL/GenBank/DDBJ databases">
        <title>Transmission dynamics of multidrug resistant bacteria on intensive care unit surfaces.</title>
        <authorList>
            <person name="D'Souza A.W."/>
            <person name="Potter R.F."/>
            <person name="Wallace M."/>
            <person name="Shupe A."/>
            <person name="Patel S."/>
            <person name="Sun S."/>
            <person name="Gul D."/>
            <person name="Kwon J.H."/>
            <person name="Andleeb S."/>
            <person name="Burnham C.-A.D."/>
            <person name="Dantas G."/>
        </authorList>
    </citation>
    <scope>NUCLEOTIDE SEQUENCE [LARGE SCALE GENOMIC DNA]</scope>
    <source>
        <strain evidence="12 18">PO_271</strain>
    </source>
</reference>
<dbReference type="SUPFAM" id="SSF46626">
    <property type="entry name" value="Cytochrome c"/>
    <property type="match status" value="1"/>
</dbReference>
<dbReference type="Proteomes" id="UP000255303">
    <property type="component" value="Unassembled WGS sequence"/>
</dbReference>
<evidence type="ECO:0000256" key="6">
    <source>
        <dbReference type="PROSITE-ProRule" id="PRU00433"/>
    </source>
</evidence>
<dbReference type="EMBL" id="JAOCJE010000001">
    <property type="protein sequence ID" value="MDH1339353.1"/>
    <property type="molecule type" value="Genomic_DNA"/>
</dbReference>
<feature type="chain" id="PRO_5015772597" evidence="7">
    <location>
        <begin position="20"/>
        <end position="96"/>
    </location>
</feature>
<feature type="signal peptide" evidence="7">
    <location>
        <begin position="1"/>
        <end position="19"/>
    </location>
</feature>
<dbReference type="EMBL" id="QASO01000048">
    <property type="protein sequence ID" value="PTU79375.1"/>
    <property type="molecule type" value="Genomic_DNA"/>
</dbReference>
<feature type="domain" description="Cytochrome c" evidence="8">
    <location>
        <begin position="18"/>
        <end position="96"/>
    </location>
</feature>
<evidence type="ECO:0000259" key="8">
    <source>
        <dbReference type="PROSITE" id="PS51007"/>
    </source>
</evidence>
<dbReference type="AlphaFoldDB" id="A0A061CS32"/>
<dbReference type="InterPro" id="IPR002323">
    <property type="entry name" value="Cyt_CIE"/>
</dbReference>
<reference evidence="11 15" key="1">
    <citation type="submission" date="2018-04" db="EMBL/GenBank/DDBJ databases">
        <title>Pseudomonas sp. nov., isolated from mangrove soil.</title>
        <authorList>
            <person name="Chen C."/>
        </authorList>
    </citation>
    <scope>NUCLEOTIDE SEQUENCE [LARGE SCALE GENOMIC DNA]</scope>
    <source>
        <strain evidence="11 15">JCM 14246</strain>
    </source>
</reference>
<keyword evidence="5 6" id="KW-0408">Iron</keyword>
<evidence type="ECO:0000256" key="2">
    <source>
        <dbReference type="ARBA" id="ARBA00022617"/>
    </source>
</evidence>
<keyword evidence="2 6" id="KW-0349">Heme</keyword>
<dbReference type="EMBL" id="UGUV01000002">
    <property type="protein sequence ID" value="SUD51407.1"/>
    <property type="molecule type" value="Genomic_DNA"/>
</dbReference>
<evidence type="ECO:0000256" key="3">
    <source>
        <dbReference type="ARBA" id="ARBA00022723"/>
    </source>
</evidence>
<evidence type="ECO:0000256" key="4">
    <source>
        <dbReference type="ARBA" id="ARBA00022982"/>
    </source>
</evidence>
<evidence type="ECO:0000256" key="1">
    <source>
        <dbReference type="ARBA" id="ARBA00022448"/>
    </source>
</evidence>
<keyword evidence="7" id="KW-0732">Signal</keyword>
<sequence length="96" mass="10366">MKKMLLAAAVMMLSFNGYAAQDPQAVYDRSCGVCHNGQIPTAPQKGDKAAWEPRLAKGMDTLVQSVTNGLNAMPPRGLCMDCSAEDYQAVIKLMTE</sequence>
<dbReference type="GO" id="GO:0005506">
    <property type="term" value="F:iron ion binding"/>
    <property type="evidence" value="ECO:0007669"/>
    <property type="project" value="InterPro"/>
</dbReference>
<evidence type="ECO:0000313" key="17">
    <source>
        <dbReference type="Proteomes" id="UP000255303"/>
    </source>
</evidence>
<dbReference type="eggNOG" id="COG3245">
    <property type="taxonomic scope" value="Bacteria"/>
</dbReference>
<evidence type="ECO:0000313" key="11">
    <source>
        <dbReference type="EMBL" id="PTU79375.1"/>
    </source>
</evidence>
<dbReference type="Proteomes" id="UP001159292">
    <property type="component" value="Unassembled WGS sequence"/>
</dbReference>
<dbReference type="GeneID" id="83639328"/>
<keyword evidence="4" id="KW-0249">Electron transport</keyword>
<evidence type="ECO:0000313" key="15">
    <source>
        <dbReference type="Proteomes" id="UP000244052"/>
    </source>
</evidence>
<dbReference type="PANTHER" id="PTHR40942:SF2">
    <property type="entry name" value="CYTOCHROME-RELATED"/>
    <property type="match status" value="1"/>
</dbReference>
<evidence type="ECO:0000313" key="10">
    <source>
        <dbReference type="EMBL" id="MDH1339353.1"/>
    </source>
</evidence>
<accession>A0A379JRY5</accession>
<evidence type="ECO:0000313" key="14">
    <source>
        <dbReference type="EMBL" id="SUD58203.1"/>
    </source>
</evidence>
<dbReference type="Proteomes" id="UP000244052">
    <property type="component" value="Unassembled WGS sequence"/>
</dbReference>
<protein>
    <submittedName>
        <fullName evidence="9">C-type cytochrome</fullName>
    </submittedName>
    <submittedName>
        <fullName evidence="11">Cytochrome c5 family protein</fullName>
    </submittedName>
    <submittedName>
        <fullName evidence="13">Cytochrome c5-like protein</fullName>
    </submittedName>
</protein>
<reference evidence="16 17" key="2">
    <citation type="submission" date="2018-06" db="EMBL/GenBank/DDBJ databases">
        <authorList>
            <consortium name="Pathogen Informatics"/>
            <person name="Doyle S."/>
        </authorList>
    </citation>
    <scope>NUCLEOTIDE SEQUENCE [LARGE SCALE GENOMIC DNA]</scope>
    <source>
        <strain evidence="13 17">NCTC10692</strain>
        <strain evidence="14 16">NCTC10860</strain>
    </source>
</reference>
<dbReference type="InterPro" id="IPR036909">
    <property type="entry name" value="Cyt_c-like_dom_sf"/>
</dbReference>
<proteinExistence type="predicted"/>
<dbReference type="PRINTS" id="PR00607">
    <property type="entry name" value="CYTCHROMECIE"/>
</dbReference>
<dbReference type="Gene3D" id="1.10.760.10">
    <property type="entry name" value="Cytochrome c-like domain"/>
    <property type="match status" value="1"/>
</dbReference>
<evidence type="ECO:0000313" key="9">
    <source>
        <dbReference type="EMBL" id="MDH0567824.1"/>
    </source>
</evidence>
<dbReference type="EMBL" id="UGUW01000004">
    <property type="protein sequence ID" value="SUD58203.1"/>
    <property type="molecule type" value="Genomic_DNA"/>
</dbReference>
<gene>
    <name evidence="11" type="ORF">DBO86_09055</name>
    <name evidence="12" type="ORF">EGJ44_03305</name>
    <name evidence="10" type="ORF">N5J11_08900</name>
    <name evidence="9" type="ORF">N7671_11380</name>
    <name evidence="13" type="ORF">NCTC10692_01858</name>
    <name evidence="14" type="ORF">NCTC10860_00439</name>
</gene>
<dbReference type="PANTHER" id="PTHR40942">
    <property type="match status" value="1"/>
</dbReference>
<dbReference type="InterPro" id="IPR009056">
    <property type="entry name" value="Cyt_c-like_dom"/>
</dbReference>
<dbReference type="PROSITE" id="PS51007">
    <property type="entry name" value="CYTC"/>
    <property type="match status" value="1"/>
</dbReference>
<reference evidence="9" key="4">
    <citation type="submission" date="2022-09" db="EMBL/GenBank/DDBJ databases">
        <title>Intensive care unit water sources are persistently colonized with multi-drug resistant bacteria and are the site of extensive horizontal gene transfer of antibiotic resistance genes.</title>
        <authorList>
            <person name="Diorio-Toth L."/>
        </authorList>
    </citation>
    <scope>NUCLEOTIDE SEQUENCE</scope>
    <source>
        <strain evidence="10">GD03704</strain>
        <strain evidence="9">GD04000</strain>
    </source>
</reference>
<evidence type="ECO:0000313" key="13">
    <source>
        <dbReference type="EMBL" id="SUD51407.1"/>
    </source>
</evidence>
<dbReference type="EMBL" id="JAOEET010000025">
    <property type="protein sequence ID" value="MDH0567824.1"/>
    <property type="molecule type" value="Genomic_DNA"/>
</dbReference>
<organism evidence="13 17">
    <name type="scientific">Ectopseudomonas oleovorans</name>
    <name type="common">Pseudomonas oleovorans</name>
    <dbReference type="NCBI Taxonomy" id="301"/>
    <lineage>
        <taxon>Bacteria</taxon>
        <taxon>Pseudomonadati</taxon>
        <taxon>Pseudomonadota</taxon>
        <taxon>Gammaproteobacteria</taxon>
        <taxon>Pseudomonadales</taxon>
        <taxon>Pseudomonadaceae</taxon>
        <taxon>Ectopseudomonas</taxon>
    </lineage>
</organism>
<evidence type="ECO:0000313" key="18">
    <source>
        <dbReference type="Proteomes" id="UP000272833"/>
    </source>
</evidence>
<keyword evidence="15" id="KW-1185">Reference proteome</keyword>
<evidence type="ECO:0000256" key="5">
    <source>
        <dbReference type="ARBA" id="ARBA00023004"/>
    </source>
</evidence>
<dbReference type="Proteomes" id="UP001161697">
    <property type="component" value="Unassembled WGS sequence"/>
</dbReference>
<keyword evidence="1" id="KW-0813">Transport</keyword>
<evidence type="ECO:0000256" key="7">
    <source>
        <dbReference type="SAM" id="SignalP"/>
    </source>
</evidence>
<dbReference type="Pfam" id="PF13442">
    <property type="entry name" value="Cytochrome_CBB3"/>
    <property type="match status" value="1"/>
</dbReference>
<evidence type="ECO:0000313" key="16">
    <source>
        <dbReference type="Proteomes" id="UP000254084"/>
    </source>
</evidence>
<name>A0A061CS32_ECTOL</name>
<accession>A0A061CS32</accession>
<dbReference type="STRING" id="301.SAMN05216280_101754"/>
<evidence type="ECO:0000313" key="12">
    <source>
        <dbReference type="EMBL" id="RRW38611.1"/>
    </source>
</evidence>
<dbReference type="GO" id="GO:0009055">
    <property type="term" value="F:electron transfer activity"/>
    <property type="evidence" value="ECO:0007669"/>
    <property type="project" value="InterPro"/>
</dbReference>
<dbReference type="Proteomes" id="UP000254084">
    <property type="component" value="Unassembled WGS sequence"/>
</dbReference>
<keyword evidence="3 6" id="KW-0479">Metal-binding</keyword>
<dbReference type="EMBL" id="RHRS01000005">
    <property type="protein sequence ID" value="RRW38611.1"/>
    <property type="molecule type" value="Genomic_DNA"/>
</dbReference>
<dbReference type="GO" id="GO:0020037">
    <property type="term" value="F:heme binding"/>
    <property type="evidence" value="ECO:0007669"/>
    <property type="project" value="InterPro"/>
</dbReference>
<accession>A0A2T5PNR1</accession>